<feature type="compositionally biased region" description="Basic and acidic residues" evidence="1">
    <location>
        <begin position="111"/>
        <end position="121"/>
    </location>
</feature>
<accession>A0A5J4RIS6</accession>
<feature type="compositionally biased region" description="Basic residues" evidence="1">
    <location>
        <begin position="130"/>
        <end position="139"/>
    </location>
</feature>
<comment type="caution">
    <text evidence="2">The sequence shown here is derived from an EMBL/GenBank/DDBJ whole genome shotgun (WGS) entry which is preliminary data.</text>
</comment>
<feature type="non-terminal residue" evidence="2">
    <location>
        <position position="269"/>
    </location>
</feature>
<evidence type="ECO:0000313" key="2">
    <source>
        <dbReference type="EMBL" id="KAA6333522.1"/>
    </source>
</evidence>
<gene>
    <name evidence="2" type="ORF">EZS28_053160</name>
</gene>
<name>A0A5J4RIS6_9EUKA</name>
<evidence type="ECO:0000313" key="3">
    <source>
        <dbReference type="Proteomes" id="UP000324800"/>
    </source>
</evidence>
<dbReference type="EMBL" id="SNRW01042175">
    <property type="protein sequence ID" value="KAA6333522.1"/>
    <property type="molecule type" value="Genomic_DNA"/>
</dbReference>
<feature type="region of interest" description="Disordered" evidence="1">
    <location>
        <begin position="1"/>
        <end position="154"/>
    </location>
</feature>
<evidence type="ECO:0000256" key="1">
    <source>
        <dbReference type="SAM" id="MobiDB-lite"/>
    </source>
</evidence>
<feature type="compositionally biased region" description="Polar residues" evidence="1">
    <location>
        <begin position="29"/>
        <end position="65"/>
    </location>
</feature>
<proteinExistence type="predicted"/>
<dbReference type="Proteomes" id="UP000324800">
    <property type="component" value="Unassembled WGS sequence"/>
</dbReference>
<dbReference type="AlphaFoldDB" id="A0A5J4RIS6"/>
<feature type="compositionally biased region" description="Basic and acidic residues" evidence="1">
    <location>
        <begin position="1"/>
        <end position="28"/>
    </location>
</feature>
<feature type="non-terminal residue" evidence="2">
    <location>
        <position position="1"/>
    </location>
</feature>
<sequence>EEEQIKENNESKSQQDIKGQEIVKDEVNKQQTPQISKQSSTMVPVSEIQSSSMVPLTEQQQSSSYDPYADIVIHHEPYSWKQTIFSDDEKEKDSSEEEEEQKKKKKKKKKQDQTEKDKEQDDQIEGSLQLKKKKKKKKMLKDEEQESSESDGKIDERFFKPAIFSFTEHGLVEKRFNDISEVFKEIRDTQEKVQKEQTQPKPPSKRMLDTIQSQDHLREVFFPPQRTAQMLSDETNELPDSFFSPTQNEMRAIYESVKIQQLNNQSQQV</sequence>
<reference evidence="2 3" key="1">
    <citation type="submission" date="2019-03" db="EMBL/GenBank/DDBJ databases">
        <title>Single cell metagenomics reveals metabolic interactions within the superorganism composed of flagellate Streblomastix strix and complex community of Bacteroidetes bacteria on its surface.</title>
        <authorList>
            <person name="Treitli S.C."/>
            <person name="Kolisko M."/>
            <person name="Husnik F."/>
            <person name="Keeling P."/>
            <person name="Hampl V."/>
        </authorList>
    </citation>
    <scope>NUCLEOTIDE SEQUENCE [LARGE SCALE GENOMIC DNA]</scope>
    <source>
        <strain evidence="2">ST1C</strain>
    </source>
</reference>
<protein>
    <submittedName>
        <fullName evidence="2">Uncharacterized protein</fullName>
    </submittedName>
</protein>
<organism evidence="2 3">
    <name type="scientific">Streblomastix strix</name>
    <dbReference type="NCBI Taxonomy" id="222440"/>
    <lineage>
        <taxon>Eukaryota</taxon>
        <taxon>Metamonada</taxon>
        <taxon>Preaxostyla</taxon>
        <taxon>Oxymonadida</taxon>
        <taxon>Streblomastigidae</taxon>
        <taxon>Streblomastix</taxon>
    </lineage>
</organism>